<evidence type="ECO:0000313" key="7">
    <source>
        <dbReference type="EMBL" id="CUO91612.1"/>
    </source>
</evidence>
<comment type="subcellular location">
    <subcellularLocation>
        <location evidence="1">Cell envelope</location>
    </subcellularLocation>
</comment>
<dbReference type="PANTHER" id="PTHR46847:SF1">
    <property type="entry name" value="D-ALLOSE-BINDING PERIPLASMIC PROTEIN-RELATED"/>
    <property type="match status" value="1"/>
</dbReference>
<feature type="domain" description="Periplasmic binding protein" evidence="6">
    <location>
        <begin position="55"/>
        <end position="294"/>
    </location>
</feature>
<feature type="signal peptide" evidence="5">
    <location>
        <begin position="1"/>
        <end position="19"/>
    </location>
</feature>
<evidence type="ECO:0000256" key="5">
    <source>
        <dbReference type="SAM" id="SignalP"/>
    </source>
</evidence>
<reference evidence="7 8" key="1">
    <citation type="submission" date="2015-09" db="EMBL/GenBank/DDBJ databases">
        <authorList>
            <consortium name="Pathogen Informatics"/>
        </authorList>
    </citation>
    <scope>NUCLEOTIDE SEQUENCE [LARGE SCALE GENOMIC DNA]</scope>
    <source>
        <strain evidence="7 8">2789STDY5834876</strain>
    </source>
</reference>
<dbReference type="EMBL" id="CYZU01000043">
    <property type="protein sequence ID" value="CUO91612.1"/>
    <property type="molecule type" value="Genomic_DNA"/>
</dbReference>
<dbReference type="STRING" id="39482.ERS852491_03698"/>
<organism evidence="7 8">
    <name type="scientific">Faecalicatena contorta</name>
    <dbReference type="NCBI Taxonomy" id="39482"/>
    <lineage>
        <taxon>Bacteria</taxon>
        <taxon>Bacillati</taxon>
        <taxon>Bacillota</taxon>
        <taxon>Clostridia</taxon>
        <taxon>Lachnospirales</taxon>
        <taxon>Lachnospiraceae</taxon>
        <taxon>Faecalicatena</taxon>
    </lineage>
</organism>
<dbReference type="AlphaFoldDB" id="A0A174IVW0"/>
<dbReference type="RefSeq" id="WP_242843800.1">
    <property type="nucleotide sequence ID" value="NZ_BAAACT010000069.1"/>
</dbReference>
<dbReference type="PROSITE" id="PS51257">
    <property type="entry name" value="PROKAR_LIPOPROTEIN"/>
    <property type="match status" value="1"/>
</dbReference>
<sequence>MKKKIFSVMLCMAMAATMAAGCSNGASKETKATNGEAKTEDTDKASDSGDKKYVIGVSQGTMNHPFRVAMVDENVKYAEENYPEFECITTDGQNDSATQVQDVEDLLARGIDLLLISPLTSDALTPVCEKAMEQGIPVVTLDRNVECDVTCFIGAENKPMGVASADKLAEALDKKGKIVEIQGTAGASATIDRHDGFAEQLEKEYPDMEVIATQYCDYLREDAMAFMDDTLQRFGPGEIDAIYCHNDEMALGALESLRAAGREDEGILLVGMDGTEVAFSEIEDGNMFFTVVYPYCAPEGMQAAYEILEGDGVETRWELDTTIVDKDNVKDWIGKGL</sequence>
<dbReference type="GO" id="GO:0030246">
    <property type="term" value="F:carbohydrate binding"/>
    <property type="evidence" value="ECO:0007669"/>
    <property type="project" value="UniProtKB-ARBA"/>
</dbReference>
<dbReference type="CDD" id="cd06308">
    <property type="entry name" value="PBP1_sensor_kinase-like"/>
    <property type="match status" value="1"/>
</dbReference>
<evidence type="ECO:0000256" key="3">
    <source>
        <dbReference type="ARBA" id="ARBA00022729"/>
    </source>
</evidence>
<dbReference type="PANTHER" id="PTHR46847">
    <property type="entry name" value="D-ALLOSE-BINDING PERIPLASMIC PROTEIN-RELATED"/>
    <property type="match status" value="1"/>
</dbReference>
<feature type="chain" id="PRO_5038684787" evidence="5">
    <location>
        <begin position="20"/>
        <end position="337"/>
    </location>
</feature>
<dbReference type="InterPro" id="IPR028082">
    <property type="entry name" value="Peripla_BP_I"/>
</dbReference>
<feature type="region of interest" description="Disordered" evidence="4">
    <location>
        <begin position="25"/>
        <end position="50"/>
    </location>
</feature>
<evidence type="ECO:0000256" key="4">
    <source>
        <dbReference type="SAM" id="MobiDB-lite"/>
    </source>
</evidence>
<evidence type="ECO:0000259" key="6">
    <source>
        <dbReference type="Pfam" id="PF13407"/>
    </source>
</evidence>
<protein>
    <submittedName>
        <fullName evidence="7">D-ribose-binding periplasmic protein</fullName>
    </submittedName>
</protein>
<dbReference type="Gene3D" id="3.40.50.2300">
    <property type="match status" value="2"/>
</dbReference>
<dbReference type="Proteomes" id="UP000095544">
    <property type="component" value="Unassembled WGS sequence"/>
</dbReference>
<accession>A0A174IVW0</accession>
<keyword evidence="3 5" id="KW-0732">Signal</keyword>
<evidence type="ECO:0000256" key="1">
    <source>
        <dbReference type="ARBA" id="ARBA00004196"/>
    </source>
</evidence>
<dbReference type="SUPFAM" id="SSF53822">
    <property type="entry name" value="Periplasmic binding protein-like I"/>
    <property type="match status" value="1"/>
</dbReference>
<dbReference type="Pfam" id="PF13407">
    <property type="entry name" value="Peripla_BP_4"/>
    <property type="match status" value="1"/>
</dbReference>
<gene>
    <name evidence="7" type="primary">rbsB_8</name>
    <name evidence="7" type="ORF">ERS852491_03698</name>
</gene>
<name>A0A174IVW0_9FIRM</name>
<dbReference type="GO" id="GO:0030313">
    <property type="term" value="C:cell envelope"/>
    <property type="evidence" value="ECO:0007669"/>
    <property type="project" value="UniProtKB-SubCell"/>
</dbReference>
<evidence type="ECO:0000313" key="8">
    <source>
        <dbReference type="Proteomes" id="UP000095544"/>
    </source>
</evidence>
<evidence type="ECO:0000256" key="2">
    <source>
        <dbReference type="ARBA" id="ARBA00007639"/>
    </source>
</evidence>
<feature type="compositionally biased region" description="Basic and acidic residues" evidence="4">
    <location>
        <begin position="37"/>
        <end position="50"/>
    </location>
</feature>
<dbReference type="InterPro" id="IPR025997">
    <property type="entry name" value="SBP_2_dom"/>
</dbReference>
<comment type="similarity">
    <text evidence="2">Belongs to the bacterial solute-binding protein 2 family.</text>
</comment>
<proteinExistence type="inferred from homology"/>